<name>A0ABQ2NPD2_9BACI</name>
<gene>
    <name evidence="2" type="ORF">GCM10011346_08430</name>
</gene>
<keyword evidence="1" id="KW-0812">Transmembrane</keyword>
<comment type="caution">
    <text evidence="2">The sequence shown here is derived from an EMBL/GenBank/DDBJ whole genome shotgun (WGS) entry which is preliminary data.</text>
</comment>
<evidence type="ECO:0000313" key="3">
    <source>
        <dbReference type="Proteomes" id="UP000641206"/>
    </source>
</evidence>
<evidence type="ECO:0000313" key="2">
    <source>
        <dbReference type="EMBL" id="GGP08428.1"/>
    </source>
</evidence>
<keyword evidence="3" id="KW-1185">Reference proteome</keyword>
<evidence type="ECO:0000256" key="1">
    <source>
        <dbReference type="SAM" id="Phobius"/>
    </source>
</evidence>
<evidence type="ECO:0008006" key="4">
    <source>
        <dbReference type="Google" id="ProtNLM"/>
    </source>
</evidence>
<protein>
    <recommendedName>
        <fullName evidence="4">EamA-like transporter family protein</fullName>
    </recommendedName>
</protein>
<keyword evidence="1" id="KW-1133">Transmembrane helix</keyword>
<dbReference type="RefSeq" id="WP_188733262.1">
    <property type="nucleotide sequence ID" value="NZ_BMLW01000002.1"/>
</dbReference>
<keyword evidence="1" id="KW-0472">Membrane</keyword>
<organism evidence="2 3">
    <name type="scientific">Oceanobacillus neutriphilus</name>
    <dbReference type="NCBI Taxonomy" id="531815"/>
    <lineage>
        <taxon>Bacteria</taxon>
        <taxon>Bacillati</taxon>
        <taxon>Bacillota</taxon>
        <taxon>Bacilli</taxon>
        <taxon>Bacillales</taxon>
        <taxon>Bacillaceae</taxon>
        <taxon>Oceanobacillus</taxon>
    </lineage>
</organism>
<feature type="transmembrane region" description="Helical" evidence="1">
    <location>
        <begin position="7"/>
        <end position="27"/>
    </location>
</feature>
<reference evidence="3" key="1">
    <citation type="journal article" date="2019" name="Int. J. Syst. Evol. Microbiol.">
        <title>The Global Catalogue of Microorganisms (GCM) 10K type strain sequencing project: providing services to taxonomists for standard genome sequencing and annotation.</title>
        <authorList>
            <consortium name="The Broad Institute Genomics Platform"/>
            <consortium name="The Broad Institute Genome Sequencing Center for Infectious Disease"/>
            <person name="Wu L."/>
            <person name="Ma J."/>
        </authorList>
    </citation>
    <scope>NUCLEOTIDE SEQUENCE [LARGE SCALE GENOMIC DNA]</scope>
    <source>
        <strain evidence="3">CGMCC 1.7693</strain>
    </source>
</reference>
<sequence length="55" mass="6076">MNRNHSSFLGVIFGMVAGAAWGLAFLIPNMLSAFSSLEITLGRYLMYGLYSLLLF</sequence>
<accession>A0ABQ2NPD2</accession>
<dbReference type="EMBL" id="BMLW01000002">
    <property type="protein sequence ID" value="GGP08428.1"/>
    <property type="molecule type" value="Genomic_DNA"/>
</dbReference>
<dbReference type="Proteomes" id="UP000641206">
    <property type="component" value="Unassembled WGS sequence"/>
</dbReference>
<proteinExistence type="predicted"/>